<dbReference type="AlphaFoldDB" id="A0A392MR15"/>
<sequence>DFISGGGRKIPLYREQDLSWKDFLSSGHQSSRSDHYSPVYQSIDSVTNILFSSGTTGWVIGPTLLYNCFLNGATLALYHGFPQGRGFGKFVQASLPSASNDAGVTILGTVPSLVKSWKSTRCMEGLDWTKIK</sequence>
<evidence type="ECO:0000313" key="1">
    <source>
        <dbReference type="EMBL" id="MCH89733.1"/>
    </source>
</evidence>
<dbReference type="Proteomes" id="UP000265520">
    <property type="component" value="Unassembled WGS sequence"/>
</dbReference>
<accession>A0A392MR15</accession>
<gene>
    <name evidence="1" type="ORF">A2U01_0010634</name>
</gene>
<feature type="non-terminal residue" evidence="1">
    <location>
        <position position="1"/>
    </location>
</feature>
<name>A0A392MR15_9FABA</name>
<organism evidence="1 2">
    <name type="scientific">Trifolium medium</name>
    <dbReference type="NCBI Taxonomy" id="97028"/>
    <lineage>
        <taxon>Eukaryota</taxon>
        <taxon>Viridiplantae</taxon>
        <taxon>Streptophyta</taxon>
        <taxon>Embryophyta</taxon>
        <taxon>Tracheophyta</taxon>
        <taxon>Spermatophyta</taxon>
        <taxon>Magnoliopsida</taxon>
        <taxon>eudicotyledons</taxon>
        <taxon>Gunneridae</taxon>
        <taxon>Pentapetalae</taxon>
        <taxon>rosids</taxon>
        <taxon>fabids</taxon>
        <taxon>Fabales</taxon>
        <taxon>Fabaceae</taxon>
        <taxon>Papilionoideae</taxon>
        <taxon>50 kb inversion clade</taxon>
        <taxon>NPAAA clade</taxon>
        <taxon>Hologalegina</taxon>
        <taxon>IRL clade</taxon>
        <taxon>Trifolieae</taxon>
        <taxon>Trifolium</taxon>
    </lineage>
</organism>
<evidence type="ECO:0000313" key="2">
    <source>
        <dbReference type="Proteomes" id="UP000265520"/>
    </source>
</evidence>
<dbReference type="PANTHER" id="PTHR44378:SF3">
    <property type="entry name" value="ENZYME 17, PEROXISOMAL PROTEIN, PUTATIVE-RELATED"/>
    <property type="match status" value="1"/>
</dbReference>
<reference evidence="1 2" key="1">
    <citation type="journal article" date="2018" name="Front. Plant Sci.">
        <title>Red Clover (Trifolium pratense) and Zigzag Clover (T. medium) - A Picture of Genomic Similarities and Differences.</title>
        <authorList>
            <person name="Dluhosova J."/>
            <person name="Istvanek J."/>
            <person name="Nedelnik J."/>
            <person name="Repkova J."/>
        </authorList>
    </citation>
    <scope>NUCLEOTIDE SEQUENCE [LARGE SCALE GENOMIC DNA]</scope>
    <source>
        <strain evidence="2">cv. 10/8</strain>
        <tissue evidence="1">Leaf</tissue>
    </source>
</reference>
<protein>
    <submittedName>
        <fullName evidence="1">Putative acyl-activating enzyme 17 peroxisomal protein</fullName>
    </submittedName>
</protein>
<dbReference type="PANTHER" id="PTHR44378">
    <property type="entry name" value="ACYL-ACTIVATING ENZYME 17, PEROXISOMAL-RELATED"/>
    <property type="match status" value="1"/>
</dbReference>
<proteinExistence type="predicted"/>
<dbReference type="SUPFAM" id="SSF56801">
    <property type="entry name" value="Acetyl-CoA synthetase-like"/>
    <property type="match status" value="1"/>
</dbReference>
<keyword evidence="2" id="KW-1185">Reference proteome</keyword>
<dbReference type="EMBL" id="LXQA010016774">
    <property type="protein sequence ID" value="MCH89733.1"/>
    <property type="molecule type" value="Genomic_DNA"/>
</dbReference>
<comment type="caution">
    <text evidence="1">The sequence shown here is derived from an EMBL/GenBank/DDBJ whole genome shotgun (WGS) entry which is preliminary data.</text>
</comment>